<organism evidence="1 2">
    <name type="scientific">Rhodocytophaga aerolata</name>
    <dbReference type="NCBI Taxonomy" id="455078"/>
    <lineage>
        <taxon>Bacteria</taxon>
        <taxon>Pseudomonadati</taxon>
        <taxon>Bacteroidota</taxon>
        <taxon>Cytophagia</taxon>
        <taxon>Cytophagales</taxon>
        <taxon>Rhodocytophagaceae</taxon>
        <taxon>Rhodocytophaga</taxon>
    </lineage>
</organism>
<protein>
    <recommendedName>
        <fullName evidence="3">Erythromycin esterase family protein</fullName>
    </recommendedName>
</protein>
<dbReference type="EMBL" id="JAUKPO010000033">
    <property type="protein sequence ID" value="MDO1450611.1"/>
    <property type="molecule type" value="Genomic_DNA"/>
</dbReference>
<gene>
    <name evidence="1" type="ORF">Q0590_30335</name>
</gene>
<dbReference type="SUPFAM" id="SSF159501">
    <property type="entry name" value="EreA/ChaN-like"/>
    <property type="match status" value="1"/>
</dbReference>
<sequence length="424" mass="48625">MLGIFGYLLFALLAVGGESSVHQAYLQQHKQEINLSAEDEFSLFDSAFYQNQIFILAEVHGFAAPQELDYRLLKHLNQQTGLRYYLAEVDYSQAHFLNQYLQTGDEPLLSYVFQTWVKMNAQWGNKNYYNKLKKIYQLNQQLPEERRISIVGVDKIQDIAVTNQFLREIIGKPTYAILNPNGFDTLHTYLETDTISLQQYGLFSQSLLSSIQQDSTFSSLPDTEKFDLLHVLRNISYFAQPSPRDSIMYINLQAVVKEKHLEHEKMYGLWGYGHTLPSTFNGRKSFVHFLKENIHFSGKVLAMNTFAIDSENMIPARSMPEWLTKTEIPDKKLSYISTTWVNSNGPLAFVKGIKDLQATSRENTITLFQMDGNNSPYKNSSLLINTRVPIPGQTIIPDREDLTIAEAFPYVFLIRNSAALQPLE</sequence>
<evidence type="ECO:0000313" key="2">
    <source>
        <dbReference type="Proteomes" id="UP001168528"/>
    </source>
</evidence>
<proteinExistence type="predicted"/>
<accession>A0ABT8RFY5</accession>
<dbReference type="RefSeq" id="WP_302041412.1">
    <property type="nucleotide sequence ID" value="NZ_JAUKPO010000033.1"/>
</dbReference>
<name>A0ABT8RFY5_9BACT</name>
<dbReference type="Proteomes" id="UP001168528">
    <property type="component" value="Unassembled WGS sequence"/>
</dbReference>
<evidence type="ECO:0008006" key="3">
    <source>
        <dbReference type="Google" id="ProtNLM"/>
    </source>
</evidence>
<keyword evidence="2" id="KW-1185">Reference proteome</keyword>
<evidence type="ECO:0000313" key="1">
    <source>
        <dbReference type="EMBL" id="MDO1450611.1"/>
    </source>
</evidence>
<comment type="caution">
    <text evidence="1">The sequence shown here is derived from an EMBL/GenBank/DDBJ whole genome shotgun (WGS) entry which is preliminary data.</text>
</comment>
<reference evidence="1" key="1">
    <citation type="submission" date="2023-07" db="EMBL/GenBank/DDBJ databases">
        <title>The genome sequence of Rhodocytophaga aerolata KACC 12507.</title>
        <authorList>
            <person name="Zhang X."/>
        </authorList>
    </citation>
    <scope>NUCLEOTIDE SEQUENCE</scope>
    <source>
        <strain evidence="1">KACC 12507</strain>
    </source>
</reference>
<dbReference type="Gene3D" id="3.30.1870.10">
    <property type="entry name" value="EreA-like, domain 2"/>
    <property type="match status" value="1"/>
</dbReference>